<protein>
    <recommendedName>
        <fullName evidence="6">DUF202 domain-containing protein</fullName>
    </recommendedName>
</protein>
<gene>
    <name evidence="7" type="ORF">EP51_20510</name>
</gene>
<feature type="transmembrane region" description="Helical" evidence="5">
    <location>
        <begin position="20"/>
        <end position="39"/>
    </location>
</feature>
<keyword evidence="4 5" id="KW-0472">Membrane</keyword>
<keyword evidence="3 5" id="KW-1133">Transmembrane helix</keyword>
<dbReference type="Proteomes" id="UP000028488">
    <property type="component" value="Chromosome"/>
</dbReference>
<dbReference type="RefSeq" id="WP_158461273.1">
    <property type="nucleotide sequence ID" value="NZ_CP008947.1"/>
</dbReference>
<reference evidence="7 8" key="1">
    <citation type="submission" date="2014-07" db="EMBL/GenBank/DDBJ databases">
        <title>Genome Sequence of Rhodococcus opacus Strain R7, a Biodegrader of Mono- and Polycyclic Aromatic Hydrocarbons.</title>
        <authorList>
            <person name="Di Gennaro P."/>
            <person name="Zampolli J."/>
            <person name="Presti I."/>
            <person name="Cappelletti M."/>
            <person name="D'Ursi P."/>
            <person name="Orro A."/>
            <person name="Mezzelani A."/>
            <person name="Milanesi L."/>
        </authorList>
    </citation>
    <scope>NUCLEOTIDE SEQUENCE [LARGE SCALE GENOMIC DNA]</scope>
    <source>
        <strain evidence="7 8">R7</strain>
    </source>
</reference>
<evidence type="ECO:0000313" key="8">
    <source>
        <dbReference type="Proteomes" id="UP000028488"/>
    </source>
</evidence>
<dbReference type="AlphaFoldDB" id="A0A076EP00"/>
<proteinExistence type="predicted"/>
<accession>A0A076EP00</accession>
<sequence length="105" mass="10423">MTGVQVRDAGLQSERTALAWRRTSLSAIAAALFLAHFAAVSGAGVAGVPVAGMALALLGIGLVAGRRVSSLRRSRAGMTGRSALLISLLLAATAASAVAVAVLGR</sequence>
<evidence type="ECO:0000256" key="2">
    <source>
        <dbReference type="ARBA" id="ARBA00022692"/>
    </source>
</evidence>
<dbReference type="InterPro" id="IPR003807">
    <property type="entry name" value="DUF202"/>
</dbReference>
<name>A0A076EP00_RHOOP</name>
<evidence type="ECO:0000256" key="1">
    <source>
        <dbReference type="ARBA" id="ARBA00004127"/>
    </source>
</evidence>
<comment type="subcellular location">
    <subcellularLocation>
        <location evidence="1">Endomembrane system</location>
        <topology evidence="1">Multi-pass membrane protein</topology>
    </subcellularLocation>
</comment>
<feature type="domain" description="DUF202" evidence="6">
    <location>
        <begin position="9"/>
        <end position="76"/>
    </location>
</feature>
<dbReference type="GO" id="GO:0012505">
    <property type="term" value="C:endomembrane system"/>
    <property type="evidence" value="ECO:0007669"/>
    <property type="project" value="UniProtKB-SubCell"/>
</dbReference>
<feature type="transmembrane region" description="Helical" evidence="5">
    <location>
        <begin position="84"/>
        <end position="104"/>
    </location>
</feature>
<keyword evidence="2 5" id="KW-0812">Transmembrane</keyword>
<dbReference type="EMBL" id="CP008947">
    <property type="protein sequence ID" value="AII06897.1"/>
    <property type="molecule type" value="Genomic_DNA"/>
</dbReference>
<organism evidence="7 8">
    <name type="scientific">Rhodococcus opacus</name>
    <name type="common">Nocardia opaca</name>
    <dbReference type="NCBI Taxonomy" id="37919"/>
    <lineage>
        <taxon>Bacteria</taxon>
        <taxon>Bacillati</taxon>
        <taxon>Actinomycetota</taxon>
        <taxon>Actinomycetes</taxon>
        <taxon>Mycobacteriales</taxon>
        <taxon>Nocardiaceae</taxon>
        <taxon>Rhodococcus</taxon>
    </lineage>
</organism>
<evidence type="ECO:0000256" key="3">
    <source>
        <dbReference type="ARBA" id="ARBA00022989"/>
    </source>
</evidence>
<evidence type="ECO:0000313" key="7">
    <source>
        <dbReference type="EMBL" id="AII06897.1"/>
    </source>
</evidence>
<evidence type="ECO:0000256" key="4">
    <source>
        <dbReference type="ARBA" id="ARBA00023136"/>
    </source>
</evidence>
<evidence type="ECO:0000259" key="6">
    <source>
        <dbReference type="Pfam" id="PF02656"/>
    </source>
</evidence>
<dbReference type="Pfam" id="PF02656">
    <property type="entry name" value="DUF202"/>
    <property type="match status" value="1"/>
</dbReference>
<feature type="transmembrane region" description="Helical" evidence="5">
    <location>
        <begin position="45"/>
        <end position="64"/>
    </location>
</feature>
<evidence type="ECO:0000256" key="5">
    <source>
        <dbReference type="SAM" id="Phobius"/>
    </source>
</evidence>